<evidence type="ECO:0000313" key="2">
    <source>
        <dbReference type="EMBL" id="CAB1416169.1"/>
    </source>
</evidence>
<name>A0A9N7TPP4_PLEPL</name>
<feature type="compositionally biased region" description="Polar residues" evidence="1">
    <location>
        <begin position="39"/>
        <end position="48"/>
    </location>
</feature>
<feature type="region of interest" description="Disordered" evidence="1">
    <location>
        <begin position="1"/>
        <end position="55"/>
    </location>
</feature>
<comment type="caution">
    <text evidence="2">The sequence shown here is derived from an EMBL/GenBank/DDBJ whole genome shotgun (WGS) entry which is preliminary data.</text>
</comment>
<reference evidence="2" key="1">
    <citation type="submission" date="2020-03" db="EMBL/GenBank/DDBJ databases">
        <authorList>
            <person name="Weist P."/>
        </authorList>
    </citation>
    <scope>NUCLEOTIDE SEQUENCE</scope>
</reference>
<protein>
    <submittedName>
        <fullName evidence="2">Uncharacterized protein</fullName>
    </submittedName>
</protein>
<dbReference type="Proteomes" id="UP001153269">
    <property type="component" value="Unassembled WGS sequence"/>
</dbReference>
<evidence type="ECO:0000313" key="3">
    <source>
        <dbReference type="Proteomes" id="UP001153269"/>
    </source>
</evidence>
<feature type="region of interest" description="Disordered" evidence="1">
    <location>
        <begin position="76"/>
        <end position="98"/>
    </location>
</feature>
<accession>A0A9N7TPP4</accession>
<feature type="compositionally biased region" description="Basic and acidic residues" evidence="1">
    <location>
        <begin position="25"/>
        <end position="36"/>
    </location>
</feature>
<sequence>MPATLHIPSAPLLHSPSWFPSQEGGGKEGEREEKGSRFVSETNMSSKSGGWEWGEGGTKKFGGCCGPCEGQDWRKQREEKVSVPEGPPQHAIPPLSLNPRSQLAVTSATYFPPTKQTTPPFPARRWVSGARILKSFSRRVCLLCRGEDAVAVATEPADCCGLQRSE</sequence>
<keyword evidence="3" id="KW-1185">Reference proteome</keyword>
<gene>
    <name evidence="2" type="ORF">PLEPLA_LOCUS3925</name>
</gene>
<proteinExistence type="predicted"/>
<evidence type="ECO:0000256" key="1">
    <source>
        <dbReference type="SAM" id="MobiDB-lite"/>
    </source>
</evidence>
<dbReference type="EMBL" id="CADEAL010000194">
    <property type="protein sequence ID" value="CAB1416169.1"/>
    <property type="molecule type" value="Genomic_DNA"/>
</dbReference>
<organism evidence="2 3">
    <name type="scientific">Pleuronectes platessa</name>
    <name type="common">European plaice</name>
    <dbReference type="NCBI Taxonomy" id="8262"/>
    <lineage>
        <taxon>Eukaryota</taxon>
        <taxon>Metazoa</taxon>
        <taxon>Chordata</taxon>
        <taxon>Craniata</taxon>
        <taxon>Vertebrata</taxon>
        <taxon>Euteleostomi</taxon>
        <taxon>Actinopterygii</taxon>
        <taxon>Neopterygii</taxon>
        <taxon>Teleostei</taxon>
        <taxon>Neoteleostei</taxon>
        <taxon>Acanthomorphata</taxon>
        <taxon>Carangaria</taxon>
        <taxon>Pleuronectiformes</taxon>
        <taxon>Pleuronectoidei</taxon>
        <taxon>Pleuronectidae</taxon>
        <taxon>Pleuronectes</taxon>
    </lineage>
</organism>
<dbReference type="AlphaFoldDB" id="A0A9N7TPP4"/>